<dbReference type="PANTHER" id="PTHR42716">
    <property type="entry name" value="L-ASPARTATE OXIDASE"/>
    <property type="match status" value="1"/>
</dbReference>
<evidence type="ECO:0000256" key="2">
    <source>
        <dbReference type="ARBA" id="ARBA00022827"/>
    </source>
</evidence>
<evidence type="ECO:0000313" key="4">
    <source>
        <dbReference type="EMBL" id="SFQ94752.1"/>
    </source>
</evidence>
<proteinExistence type="predicted"/>
<dbReference type="EMBL" id="FOYM01000001">
    <property type="protein sequence ID" value="SFQ94752.1"/>
    <property type="molecule type" value="Genomic_DNA"/>
</dbReference>
<keyword evidence="2" id="KW-0285">Flavoprotein</keyword>
<dbReference type="Gene3D" id="1.20.58.100">
    <property type="entry name" value="Fumarate reductase/succinate dehydrogenase flavoprotein-like, C-terminal domain"/>
    <property type="match status" value="1"/>
</dbReference>
<dbReference type="GO" id="GO:0008734">
    <property type="term" value="F:L-aspartate oxidase activity"/>
    <property type="evidence" value="ECO:0007669"/>
    <property type="project" value="InterPro"/>
</dbReference>
<dbReference type="Gene3D" id="3.50.50.60">
    <property type="entry name" value="FAD/NAD(P)-binding domain"/>
    <property type="match status" value="1"/>
</dbReference>
<dbReference type="Pfam" id="PF02910">
    <property type="entry name" value="Succ_DH_flav_C"/>
    <property type="match status" value="1"/>
</dbReference>
<gene>
    <name evidence="4" type="ORF">SAMN05660706_10148</name>
</gene>
<organism evidence="4 5">
    <name type="scientific">Desulfoscipio geothermicus DSM 3669</name>
    <dbReference type="NCBI Taxonomy" id="1121426"/>
    <lineage>
        <taxon>Bacteria</taxon>
        <taxon>Bacillati</taxon>
        <taxon>Bacillota</taxon>
        <taxon>Clostridia</taxon>
        <taxon>Eubacteriales</taxon>
        <taxon>Desulfallaceae</taxon>
        <taxon>Desulfoscipio</taxon>
    </lineage>
</organism>
<dbReference type="PANTHER" id="PTHR42716:SF2">
    <property type="entry name" value="L-ASPARTATE OXIDASE, CHLOROPLASTIC"/>
    <property type="match status" value="1"/>
</dbReference>
<keyword evidence="5" id="KW-1185">Reference proteome</keyword>
<evidence type="ECO:0000259" key="3">
    <source>
        <dbReference type="Pfam" id="PF02910"/>
    </source>
</evidence>
<dbReference type="InterPro" id="IPR037099">
    <property type="entry name" value="Fum_R/Succ_DH_flav-like_C_sf"/>
</dbReference>
<dbReference type="SUPFAM" id="SSF46977">
    <property type="entry name" value="Succinate dehydrogenase/fumarate reductase flavoprotein C-terminal domain"/>
    <property type="match status" value="1"/>
</dbReference>
<keyword evidence="2" id="KW-0274">FAD</keyword>
<protein>
    <submittedName>
        <fullName evidence="4">Fumarate reductase flavoprotein C-term</fullName>
    </submittedName>
</protein>
<dbReference type="STRING" id="39060.SAMN05660706_10148"/>
<dbReference type="Proteomes" id="UP000199584">
    <property type="component" value="Unassembled WGS sequence"/>
</dbReference>
<feature type="domain" description="Fumarate reductase/succinate dehydrogenase flavoprotein-like C-terminal" evidence="3">
    <location>
        <begin position="138"/>
        <end position="215"/>
    </location>
</feature>
<evidence type="ECO:0000256" key="1">
    <source>
        <dbReference type="ARBA" id="ARBA00001974"/>
    </source>
</evidence>
<dbReference type="RefSeq" id="WP_092481459.1">
    <property type="nucleotide sequence ID" value="NZ_FOYM01000001.1"/>
</dbReference>
<comment type="cofactor">
    <cofactor evidence="1">
        <name>FAD</name>
        <dbReference type="ChEBI" id="CHEBI:57692"/>
    </cofactor>
</comment>
<dbReference type="InterPro" id="IPR005288">
    <property type="entry name" value="NadB"/>
</dbReference>
<sequence>MQIARIKTGVLVIGGGLAGLAAVLSEGEGGDSVDRHVADTLAGGAHLNDARLVGILAGGVHGANRLAGNALTEAAVFGLLAGREAAAEVQAGTDRDDLPDNYIKEVLMKSKVLSGFSGGAVAGKDANGRPSFSDIAGNLRGIMGRYAGLVRTAKGLKEARDRLGELTAQLEDCSINSYQELLCYHQTMLMLTTAGQIIDAALNRQVSVGAHYRVD</sequence>
<reference evidence="5" key="1">
    <citation type="submission" date="2016-10" db="EMBL/GenBank/DDBJ databases">
        <authorList>
            <person name="Varghese N."/>
            <person name="Submissions S."/>
        </authorList>
    </citation>
    <scope>NUCLEOTIDE SEQUENCE [LARGE SCALE GENOMIC DNA]</scope>
    <source>
        <strain evidence="5">DSM 3669</strain>
    </source>
</reference>
<dbReference type="GO" id="GO:0009435">
    <property type="term" value="P:NAD+ biosynthetic process"/>
    <property type="evidence" value="ECO:0007669"/>
    <property type="project" value="InterPro"/>
</dbReference>
<name>A0A1I6CNK1_9FIRM</name>
<accession>A0A1I6CNK1</accession>
<dbReference type="OrthoDB" id="9806724at2"/>
<evidence type="ECO:0000313" key="5">
    <source>
        <dbReference type="Proteomes" id="UP000199584"/>
    </source>
</evidence>
<dbReference type="AlphaFoldDB" id="A0A1I6CNK1"/>
<dbReference type="InterPro" id="IPR036188">
    <property type="entry name" value="FAD/NAD-bd_sf"/>
</dbReference>
<dbReference type="InterPro" id="IPR015939">
    <property type="entry name" value="Fum_Rdtase/Succ_DH_flav-like_C"/>
</dbReference>